<dbReference type="PANTHER" id="PTHR43724">
    <property type="entry name" value="PYRUVATE SYNTHASE SUBUNIT PORD"/>
    <property type="match status" value="1"/>
</dbReference>
<dbReference type="GO" id="GO:0016625">
    <property type="term" value="F:oxidoreductase activity, acting on the aldehyde or oxo group of donors, iron-sulfur protein as acceptor"/>
    <property type="evidence" value="ECO:0007669"/>
    <property type="project" value="InterPro"/>
</dbReference>
<dbReference type="AlphaFoldDB" id="A0A519BA10"/>
<dbReference type="InterPro" id="IPR011898">
    <property type="entry name" value="PorD_KorD"/>
</dbReference>
<protein>
    <submittedName>
        <fullName evidence="8">4Fe-4S dicluster domain-containing protein</fullName>
    </submittedName>
</protein>
<comment type="caution">
    <text evidence="8">The sequence shown here is derived from an EMBL/GenBank/DDBJ whole genome shotgun (WGS) entry which is preliminary data.</text>
</comment>
<dbReference type="Gene3D" id="3.30.70.20">
    <property type="match status" value="1"/>
</dbReference>
<gene>
    <name evidence="8" type="ORF">EVJ47_07760</name>
</gene>
<evidence type="ECO:0000259" key="7">
    <source>
        <dbReference type="PROSITE" id="PS51379"/>
    </source>
</evidence>
<reference evidence="8 9" key="1">
    <citation type="submission" date="2019-01" db="EMBL/GenBank/DDBJ databases">
        <title>Insights into ecological role of a new deltaproteobacterial order Candidatus Sinidesulfobacterales (Sva0485) by metagenomics and metatranscriptomics.</title>
        <authorList>
            <person name="Tan S."/>
            <person name="Liu J."/>
            <person name="Fang Y."/>
            <person name="Hedlund B.P."/>
            <person name="Lian Z.H."/>
            <person name="Huang L.Y."/>
            <person name="Li J.T."/>
            <person name="Huang L.N."/>
            <person name="Li W.J."/>
            <person name="Jiang H.C."/>
            <person name="Dong H.L."/>
            <person name="Shu W.S."/>
        </authorList>
    </citation>
    <scope>NUCLEOTIDE SEQUENCE [LARGE SCALE GENOMIC DNA]</scope>
    <source>
        <strain evidence="8">AP3</strain>
    </source>
</reference>
<keyword evidence="6" id="KW-0411">Iron-sulfur</keyword>
<dbReference type="InterPro" id="IPR017896">
    <property type="entry name" value="4Fe4S_Fe-S-bd"/>
</dbReference>
<evidence type="ECO:0000256" key="5">
    <source>
        <dbReference type="ARBA" id="ARBA00023004"/>
    </source>
</evidence>
<keyword evidence="4" id="KW-0677">Repeat</keyword>
<keyword evidence="2" id="KW-0004">4Fe-4S</keyword>
<dbReference type="EMBL" id="SGBD01000004">
    <property type="protein sequence ID" value="RZD14122.1"/>
    <property type="molecule type" value="Genomic_DNA"/>
</dbReference>
<evidence type="ECO:0000256" key="4">
    <source>
        <dbReference type="ARBA" id="ARBA00022737"/>
    </source>
</evidence>
<evidence type="ECO:0000256" key="2">
    <source>
        <dbReference type="ARBA" id="ARBA00022485"/>
    </source>
</evidence>
<dbReference type="PROSITE" id="PS00198">
    <property type="entry name" value="4FE4S_FER_1"/>
    <property type="match status" value="1"/>
</dbReference>
<dbReference type="GO" id="GO:0046872">
    <property type="term" value="F:metal ion binding"/>
    <property type="evidence" value="ECO:0007669"/>
    <property type="project" value="UniProtKB-KW"/>
</dbReference>
<dbReference type="Proteomes" id="UP000320813">
    <property type="component" value="Unassembled WGS sequence"/>
</dbReference>
<evidence type="ECO:0000256" key="1">
    <source>
        <dbReference type="ARBA" id="ARBA00001966"/>
    </source>
</evidence>
<dbReference type="GO" id="GO:0051539">
    <property type="term" value="F:4 iron, 4 sulfur cluster binding"/>
    <property type="evidence" value="ECO:0007669"/>
    <property type="project" value="UniProtKB-KW"/>
</dbReference>
<feature type="domain" description="4Fe-4S ferredoxin-type" evidence="7">
    <location>
        <begin position="56"/>
        <end position="85"/>
    </location>
</feature>
<dbReference type="PANTHER" id="PTHR43724:SF1">
    <property type="entry name" value="PYRUVATE SYNTHASE SUBUNIT PORD"/>
    <property type="match status" value="1"/>
</dbReference>
<proteinExistence type="predicted"/>
<keyword evidence="5" id="KW-0408">Iron</keyword>
<evidence type="ECO:0000256" key="3">
    <source>
        <dbReference type="ARBA" id="ARBA00022723"/>
    </source>
</evidence>
<keyword evidence="3" id="KW-0479">Metal-binding</keyword>
<evidence type="ECO:0000256" key="6">
    <source>
        <dbReference type="ARBA" id="ARBA00023014"/>
    </source>
</evidence>
<organism evidence="8 9">
    <name type="scientific">Candidatus Acidulodesulfobacterium ferriphilum</name>
    <dbReference type="NCBI Taxonomy" id="2597223"/>
    <lineage>
        <taxon>Bacteria</taxon>
        <taxon>Deltaproteobacteria</taxon>
        <taxon>Candidatus Acidulodesulfobacterales</taxon>
        <taxon>Candidatus Acidulodesulfobacterium</taxon>
    </lineage>
</organism>
<evidence type="ECO:0000313" key="9">
    <source>
        <dbReference type="Proteomes" id="UP000320813"/>
    </source>
</evidence>
<evidence type="ECO:0000313" key="8">
    <source>
        <dbReference type="EMBL" id="RZD14122.1"/>
    </source>
</evidence>
<dbReference type="Pfam" id="PF12838">
    <property type="entry name" value="Fer4_7"/>
    <property type="match status" value="1"/>
</dbReference>
<sequence>MDFKIGIIALPGAALSNKTGSFANENPVFKQEKCTGCNLCIYFCPEGVVYGDKKTKIYDYDADYCKGCGICAEECPVDDIDMVLIEK</sequence>
<dbReference type="SUPFAM" id="SSF54862">
    <property type="entry name" value="4Fe-4S ferredoxins"/>
    <property type="match status" value="1"/>
</dbReference>
<dbReference type="NCBIfam" id="TIGR02179">
    <property type="entry name" value="PorD_KorD"/>
    <property type="match status" value="1"/>
</dbReference>
<dbReference type="PROSITE" id="PS51379">
    <property type="entry name" value="4FE4S_FER_2"/>
    <property type="match status" value="2"/>
</dbReference>
<feature type="domain" description="4Fe-4S ferredoxin-type" evidence="7">
    <location>
        <begin position="25"/>
        <end position="54"/>
    </location>
</feature>
<name>A0A519BA10_9DELT</name>
<comment type="cofactor">
    <cofactor evidence="1">
        <name>[4Fe-4S] cluster</name>
        <dbReference type="ChEBI" id="CHEBI:49883"/>
    </cofactor>
</comment>
<accession>A0A519BA10</accession>
<dbReference type="InterPro" id="IPR017900">
    <property type="entry name" value="4Fe4S_Fe_S_CS"/>
</dbReference>